<dbReference type="InterPro" id="IPR027417">
    <property type="entry name" value="P-loop_NTPase"/>
</dbReference>
<dbReference type="PANTHER" id="PTHR12169:SF6">
    <property type="entry name" value="AFG1-LIKE ATPASE"/>
    <property type="match status" value="1"/>
</dbReference>
<reference evidence="3 4" key="1">
    <citation type="submission" date="2023-04" db="EMBL/GenBank/DDBJ databases">
        <title>Marinoamorphus aggregata gen. nov., sp. Nov., isolate from tissue of brittle star Ophioplocus japonicus.</title>
        <authorList>
            <person name="Kawano K."/>
            <person name="Sawayama S."/>
            <person name="Nakagawa S."/>
        </authorList>
    </citation>
    <scope>NUCLEOTIDE SEQUENCE [LARGE SCALE GENOMIC DNA]</scope>
    <source>
        <strain evidence="3 4">NKW23</strain>
    </source>
</reference>
<evidence type="ECO:0000313" key="3">
    <source>
        <dbReference type="EMBL" id="GMG82525.1"/>
    </source>
</evidence>
<keyword evidence="2" id="KW-0067">ATP-binding</keyword>
<keyword evidence="3" id="KW-0132">Cell division</keyword>
<comment type="caution">
    <text evidence="3">The sequence shown here is derived from an EMBL/GenBank/DDBJ whole genome shotgun (WGS) entry which is preliminary data.</text>
</comment>
<dbReference type="SUPFAM" id="SSF52540">
    <property type="entry name" value="P-loop containing nucleoside triphosphate hydrolases"/>
    <property type="match status" value="1"/>
</dbReference>
<dbReference type="InterPro" id="IPR005654">
    <property type="entry name" value="ATPase_AFG1-like"/>
</dbReference>
<evidence type="ECO:0000313" key="4">
    <source>
        <dbReference type="Proteomes" id="UP001239909"/>
    </source>
</evidence>
<name>A0ABQ6LQ14_9RHOB</name>
<keyword evidence="3" id="KW-0131">Cell cycle</keyword>
<protein>
    <submittedName>
        <fullName evidence="3">Cell division protein ZapE</fullName>
    </submittedName>
</protein>
<organism evidence="3 4">
    <name type="scientific">Paralimibaculum aggregatum</name>
    <dbReference type="NCBI Taxonomy" id="3036245"/>
    <lineage>
        <taxon>Bacteria</taxon>
        <taxon>Pseudomonadati</taxon>
        <taxon>Pseudomonadota</taxon>
        <taxon>Alphaproteobacteria</taxon>
        <taxon>Rhodobacterales</taxon>
        <taxon>Paracoccaceae</taxon>
        <taxon>Paralimibaculum</taxon>
    </lineage>
</organism>
<proteinExistence type="predicted"/>
<dbReference type="GO" id="GO:0051301">
    <property type="term" value="P:cell division"/>
    <property type="evidence" value="ECO:0007669"/>
    <property type="project" value="UniProtKB-KW"/>
</dbReference>
<evidence type="ECO:0000256" key="2">
    <source>
        <dbReference type="ARBA" id="ARBA00022840"/>
    </source>
</evidence>
<gene>
    <name evidence="3" type="primary">zapE</name>
    <name evidence="3" type="ORF">LNKW23_17380</name>
</gene>
<dbReference type="PANTHER" id="PTHR12169">
    <property type="entry name" value="ATPASE N2B"/>
    <property type="match status" value="1"/>
</dbReference>
<keyword evidence="4" id="KW-1185">Reference proteome</keyword>
<dbReference type="Proteomes" id="UP001239909">
    <property type="component" value="Unassembled WGS sequence"/>
</dbReference>
<accession>A0ABQ6LQ14</accession>
<keyword evidence="1" id="KW-0547">Nucleotide-binding</keyword>
<dbReference type="NCBIfam" id="NF040713">
    <property type="entry name" value="ZapE"/>
    <property type="match status" value="1"/>
</dbReference>
<dbReference type="Gene3D" id="3.40.50.300">
    <property type="entry name" value="P-loop containing nucleotide triphosphate hydrolases"/>
    <property type="match status" value="1"/>
</dbReference>
<sequence>MPDGPMSRYRSLIAEGTLRPDPAQAMAVEKLQLLHMRLKDYNPLRGKRVQRGWFGFGRGAPHKVIALTGLYLYGGVGRGKSMLMDLFYAGAPVGAKRRVHFHAFMSEIHVGVHIARESNVTDPIRVVADEVAEGATLLCFDEMQVTDITDAMILGRLFEALFERGVVVVATSNRPPDDLYKDGLNRVIFEPFIGLLKERLDVLELASPTDYRMGREGAETRYFHPLDEDTRAGMAAAWDRETGGAAPEPATIEIGTRQVTVPEAVGRTARAPFAALCEVPLGARDYLAIARRFDTLFLEEVPAMTWAQNNEAKRFVTLVDALYEARTRLYLSAEVPPSELYTEGKGAFEFSRTISRLAEMQAADYPG</sequence>
<evidence type="ECO:0000256" key="1">
    <source>
        <dbReference type="ARBA" id="ARBA00022741"/>
    </source>
</evidence>
<dbReference type="EMBL" id="BSYI01000011">
    <property type="protein sequence ID" value="GMG82525.1"/>
    <property type="molecule type" value="Genomic_DNA"/>
</dbReference>
<dbReference type="Pfam" id="PF03969">
    <property type="entry name" value="AFG1_ATPase"/>
    <property type="match status" value="1"/>
</dbReference>